<evidence type="ECO:0000313" key="2">
    <source>
        <dbReference type="Proteomes" id="UP000274786"/>
    </source>
</evidence>
<dbReference type="Proteomes" id="UP000274786">
    <property type="component" value="Unassembled WGS sequence"/>
</dbReference>
<sequence>MSEFFFIGLTPAEPKGPVSGEVRETEEACGASQFAILGCEPEEEIDGHAIFQLHMDGGHVVTGDQFNGFVKRARIEYGCPASMACTNPSELVERWKPFANVSTDPFDVGAYQAMAEYYASPNGRYQVMYATIYLPSGALAQPQPTARYVLFAKDQGTLLSAFVSPATAYHEAVKLAAKEKLMAEEAGLNQSTQQVGYSGRSPI</sequence>
<name>A0A498CS62_9GAMM</name>
<organism evidence="1 2">
    <name type="scientific">Stenotrophomonas rhizophila</name>
    <dbReference type="NCBI Taxonomy" id="216778"/>
    <lineage>
        <taxon>Bacteria</taxon>
        <taxon>Pseudomonadati</taxon>
        <taxon>Pseudomonadota</taxon>
        <taxon>Gammaproteobacteria</taxon>
        <taxon>Lysobacterales</taxon>
        <taxon>Lysobacteraceae</taxon>
        <taxon>Stenotrophomonas</taxon>
    </lineage>
</organism>
<dbReference type="RefSeq" id="WP_121037704.1">
    <property type="nucleotide sequence ID" value="NZ_RCDC01000004.1"/>
</dbReference>
<evidence type="ECO:0000313" key="1">
    <source>
        <dbReference type="EMBL" id="RLK56432.1"/>
    </source>
</evidence>
<dbReference type="EMBL" id="RCDC01000004">
    <property type="protein sequence ID" value="RLK56432.1"/>
    <property type="molecule type" value="Genomic_DNA"/>
</dbReference>
<proteinExistence type="predicted"/>
<gene>
    <name evidence="1" type="ORF">BCL79_0819</name>
</gene>
<protein>
    <submittedName>
        <fullName evidence="1">Uncharacterized protein</fullName>
    </submittedName>
</protein>
<accession>A0A498CS62</accession>
<reference evidence="1 2" key="1">
    <citation type="submission" date="2018-10" db="EMBL/GenBank/DDBJ databases">
        <title>Comparative analysis of microorganisms from saline springs in Andes Mountain Range, Colombia.</title>
        <authorList>
            <person name="Rubin E."/>
        </authorList>
    </citation>
    <scope>NUCLEOTIDE SEQUENCE [LARGE SCALE GENOMIC DNA]</scope>
    <source>
        <strain evidence="1 2">USBA GBX 843</strain>
    </source>
</reference>
<dbReference type="AlphaFoldDB" id="A0A498CS62"/>
<comment type="caution">
    <text evidence="1">The sequence shown here is derived from an EMBL/GenBank/DDBJ whole genome shotgun (WGS) entry which is preliminary data.</text>
</comment>